<dbReference type="AlphaFoldDB" id="A0A7W0CBL5"/>
<keyword evidence="2" id="KW-0560">Oxidoreductase</keyword>
<evidence type="ECO:0000256" key="4">
    <source>
        <dbReference type="ARBA" id="ARBA00023014"/>
    </source>
</evidence>
<keyword evidence="3" id="KW-0408">Iron</keyword>
<evidence type="ECO:0000313" key="7">
    <source>
        <dbReference type="Proteomes" id="UP000525298"/>
    </source>
</evidence>
<dbReference type="Pfam" id="PF02662">
    <property type="entry name" value="FlpD"/>
    <property type="match status" value="1"/>
</dbReference>
<reference evidence="6 7" key="1">
    <citation type="submission" date="2020-07" db="EMBL/GenBank/DDBJ databases">
        <title>Genomic Encyclopedia of Type Strains, Phase IV (KMG-IV): sequencing the most valuable type-strain genomes for metagenomic binning, comparative biology and taxonomic classification.</title>
        <authorList>
            <person name="Goeker M."/>
        </authorList>
    </citation>
    <scope>NUCLEOTIDE SEQUENCE [LARGE SCALE GENOMIC DNA]</scope>
    <source>
        <strain evidence="6 7">DSM 17721</strain>
    </source>
</reference>
<keyword evidence="4" id="KW-0411">Iron-sulfur</keyword>
<evidence type="ECO:0000259" key="5">
    <source>
        <dbReference type="Pfam" id="PF02662"/>
    </source>
</evidence>
<dbReference type="InterPro" id="IPR003813">
    <property type="entry name" value="MvhD/FlpD"/>
</dbReference>
<accession>A0A7W0CBL5</accession>
<dbReference type="GO" id="GO:0016491">
    <property type="term" value="F:oxidoreductase activity"/>
    <property type="evidence" value="ECO:0007669"/>
    <property type="project" value="UniProtKB-KW"/>
</dbReference>
<sequence length="54" mass="5874">MVLEDSGIDPQRFAIEWVSSAEAPRFAEKVSGFTETIKALGPCMADFPQHAAGY</sequence>
<dbReference type="Proteomes" id="UP000525298">
    <property type="component" value="Unassembled WGS sequence"/>
</dbReference>
<gene>
    <name evidence="6" type="ORF">HNR65_003052</name>
</gene>
<dbReference type="EMBL" id="JACDUS010000011">
    <property type="protein sequence ID" value="MBA2882698.1"/>
    <property type="molecule type" value="Genomic_DNA"/>
</dbReference>
<protein>
    <submittedName>
        <fullName evidence="6">Coenzyme F420-reducing hydrogenase delta subunit</fullName>
    </submittedName>
</protein>
<name>A0A7W0CBL5_9BACT</name>
<keyword evidence="7" id="KW-1185">Reference proteome</keyword>
<keyword evidence="1" id="KW-0479">Metal-binding</keyword>
<evidence type="ECO:0000256" key="2">
    <source>
        <dbReference type="ARBA" id="ARBA00023002"/>
    </source>
</evidence>
<evidence type="ECO:0000256" key="1">
    <source>
        <dbReference type="ARBA" id="ARBA00022723"/>
    </source>
</evidence>
<proteinExistence type="predicted"/>
<feature type="domain" description="F420-non-reducing hydrogenase iron-sulfur subunit D" evidence="5">
    <location>
        <begin position="2"/>
        <end position="41"/>
    </location>
</feature>
<evidence type="ECO:0000256" key="3">
    <source>
        <dbReference type="ARBA" id="ARBA00023004"/>
    </source>
</evidence>
<evidence type="ECO:0000313" key="6">
    <source>
        <dbReference type="EMBL" id="MBA2882698.1"/>
    </source>
</evidence>
<organism evidence="6 7">
    <name type="scientific">Desulfosalsimonas propionicica</name>
    <dbReference type="NCBI Taxonomy" id="332175"/>
    <lineage>
        <taxon>Bacteria</taxon>
        <taxon>Pseudomonadati</taxon>
        <taxon>Thermodesulfobacteriota</taxon>
        <taxon>Desulfobacteria</taxon>
        <taxon>Desulfobacterales</taxon>
        <taxon>Desulfosalsimonadaceae</taxon>
        <taxon>Desulfosalsimonas</taxon>
    </lineage>
</organism>
<comment type="caution">
    <text evidence="6">The sequence shown here is derived from an EMBL/GenBank/DDBJ whole genome shotgun (WGS) entry which is preliminary data.</text>
</comment>
<dbReference type="GO" id="GO:0051536">
    <property type="term" value="F:iron-sulfur cluster binding"/>
    <property type="evidence" value="ECO:0007669"/>
    <property type="project" value="UniProtKB-KW"/>
</dbReference>
<dbReference type="GO" id="GO:0046872">
    <property type="term" value="F:metal ion binding"/>
    <property type="evidence" value="ECO:0007669"/>
    <property type="project" value="UniProtKB-KW"/>
</dbReference>